<dbReference type="VEuPathDB" id="CryptoDB:Vbra_11500"/>
<protein>
    <submittedName>
        <fullName evidence="2">Uncharacterized protein</fullName>
    </submittedName>
</protein>
<evidence type="ECO:0000313" key="2">
    <source>
        <dbReference type="EMBL" id="CEL94137.1"/>
    </source>
</evidence>
<evidence type="ECO:0000313" key="3">
    <source>
        <dbReference type="Proteomes" id="UP000041254"/>
    </source>
</evidence>
<organism evidence="2 3">
    <name type="scientific">Vitrella brassicaformis (strain CCMP3155)</name>
    <dbReference type="NCBI Taxonomy" id="1169540"/>
    <lineage>
        <taxon>Eukaryota</taxon>
        <taxon>Sar</taxon>
        <taxon>Alveolata</taxon>
        <taxon>Colpodellida</taxon>
        <taxon>Vitrellaceae</taxon>
        <taxon>Vitrella</taxon>
    </lineage>
</organism>
<dbReference type="AlphaFoldDB" id="A0A0G4EFD2"/>
<reference evidence="2 3" key="1">
    <citation type="submission" date="2014-11" db="EMBL/GenBank/DDBJ databases">
        <authorList>
            <person name="Zhu J."/>
            <person name="Qi W."/>
            <person name="Song R."/>
        </authorList>
    </citation>
    <scope>NUCLEOTIDE SEQUENCE [LARGE SCALE GENOMIC DNA]</scope>
</reference>
<gene>
    <name evidence="2" type="ORF">Vbra_11500</name>
</gene>
<sequence length="89" mass="9364">MCSSSRSRARPDVACRGVSMAPAAPLAASAAAAAAGRGRGRYAQEFQPTALPHPTTSQPPRTPGRLHQYGFSSTRFELCRPVGHSREAA</sequence>
<name>A0A0G4EFD2_VITBC</name>
<dbReference type="Proteomes" id="UP000041254">
    <property type="component" value="Unassembled WGS sequence"/>
</dbReference>
<accession>A0A0G4EFD2</accession>
<feature type="region of interest" description="Disordered" evidence="1">
    <location>
        <begin position="28"/>
        <end position="68"/>
    </location>
</feature>
<keyword evidence="3" id="KW-1185">Reference proteome</keyword>
<dbReference type="EMBL" id="CDMY01000206">
    <property type="protein sequence ID" value="CEL94137.1"/>
    <property type="molecule type" value="Genomic_DNA"/>
</dbReference>
<evidence type="ECO:0000256" key="1">
    <source>
        <dbReference type="SAM" id="MobiDB-lite"/>
    </source>
</evidence>
<proteinExistence type="predicted"/>
<dbReference type="InParanoid" id="A0A0G4EFD2"/>